<evidence type="ECO:0000313" key="3">
    <source>
        <dbReference type="Proteomes" id="UP000004030"/>
    </source>
</evidence>
<keyword evidence="3" id="KW-1185">Reference proteome</keyword>
<evidence type="ECO:0000313" key="2">
    <source>
        <dbReference type="EMBL" id="EHJ62663.1"/>
    </source>
</evidence>
<comment type="caution">
    <text evidence="2">The sequence shown here is derived from an EMBL/GenBank/DDBJ whole genome shotgun (WGS) entry which is preliminary data.</text>
</comment>
<dbReference type="SUPFAM" id="SSF56112">
    <property type="entry name" value="Protein kinase-like (PK-like)"/>
    <property type="match status" value="1"/>
</dbReference>
<dbReference type="PATRIC" id="fig|1088721.3.peg.483"/>
<proteinExistence type="predicted"/>
<dbReference type="InterPro" id="IPR041726">
    <property type="entry name" value="ACAD10_11_N"/>
</dbReference>
<dbReference type="Gene3D" id="3.30.200.20">
    <property type="entry name" value="Phosphorylase Kinase, domain 1"/>
    <property type="match status" value="1"/>
</dbReference>
<dbReference type="InterPro" id="IPR051678">
    <property type="entry name" value="AGP_Transferase"/>
</dbReference>
<dbReference type="PANTHER" id="PTHR21310:SF57">
    <property type="entry name" value="BLR2944 PROTEIN"/>
    <property type="match status" value="1"/>
</dbReference>
<dbReference type="Pfam" id="PF01636">
    <property type="entry name" value="APH"/>
    <property type="match status" value="1"/>
</dbReference>
<reference evidence="2 3" key="1">
    <citation type="journal article" date="2012" name="J. Bacteriol.">
        <title>Genome sequence of benzo(a)pyrene-degrading bacterium Novosphingobium pentaromativorans US6-1.</title>
        <authorList>
            <person name="Luo Y.R."/>
            <person name="Kang S.G."/>
            <person name="Kim S.J."/>
            <person name="Kim M.R."/>
            <person name="Li N."/>
            <person name="Lee J.H."/>
            <person name="Kwon K.K."/>
        </authorList>
    </citation>
    <scope>NUCLEOTIDE SEQUENCE [LARGE SCALE GENOMIC DNA]</scope>
    <source>
        <strain evidence="2 3">US6-1</strain>
    </source>
</reference>
<dbReference type="RefSeq" id="WP_007011408.1">
    <property type="nucleotide sequence ID" value="NZ_AGFM01000007.1"/>
</dbReference>
<dbReference type="EMBL" id="AGFM01000007">
    <property type="protein sequence ID" value="EHJ62663.1"/>
    <property type="molecule type" value="Genomic_DNA"/>
</dbReference>
<dbReference type="CDD" id="cd05154">
    <property type="entry name" value="ACAD10_11_N-like"/>
    <property type="match status" value="1"/>
</dbReference>
<dbReference type="Gene3D" id="3.90.1200.10">
    <property type="match status" value="1"/>
</dbReference>
<dbReference type="InterPro" id="IPR011009">
    <property type="entry name" value="Kinase-like_dom_sf"/>
</dbReference>
<dbReference type="InterPro" id="IPR002575">
    <property type="entry name" value="Aminoglycoside_PTrfase"/>
</dbReference>
<sequence length="376" mass="42575">MIDTEPYLAAMLEARKKRRSEPPYIPQEDDAIQGLLEAFFTEKVQGARISGIGRIGGGASKEQFAFTLTPPGGEPARYLLRMDPMEAITETSREREFEILSAFEGIVPVPRPVWMDPDATTFPRPAMIMELVRGTTKPSSLGLTVTGLGTVLGERLRKLIRPQYLDILAKVHNFDWRSADLPSFAAPTDDPKQATRWLINFWNELLEQDVVAHEPVMRLATQYLQQNIPDCEELALVHGDFRTGNYLFDEESGEVTALLDWEMCYIGDPHADYAWLLAPVFGTKIDGVFRASDIFEGEEDFIRSYEEVSGRQVDRKKLHYFKIFNYWKSYILVSVLGMRAAKEQHNHQDVLLTFLAGTGPMHLAELTSLLSMGEPQ</sequence>
<evidence type="ECO:0000259" key="1">
    <source>
        <dbReference type="Pfam" id="PF01636"/>
    </source>
</evidence>
<accession>G6E820</accession>
<dbReference type="AlphaFoldDB" id="G6E820"/>
<name>G6E820_9SPHN</name>
<feature type="domain" description="Aminoglycoside phosphotransferase" evidence="1">
    <location>
        <begin position="54"/>
        <end position="291"/>
    </location>
</feature>
<dbReference type="PANTHER" id="PTHR21310">
    <property type="entry name" value="AMINOGLYCOSIDE PHOSPHOTRANSFERASE-RELATED-RELATED"/>
    <property type="match status" value="1"/>
</dbReference>
<gene>
    <name evidence="2" type="ORF">NSU_0491</name>
</gene>
<dbReference type="STRING" id="1088721.JI59_17640"/>
<dbReference type="Proteomes" id="UP000004030">
    <property type="component" value="Unassembled WGS sequence"/>
</dbReference>
<dbReference type="eggNOG" id="COG3173">
    <property type="taxonomic scope" value="Bacteria"/>
</dbReference>
<organism evidence="2 3">
    <name type="scientific">Novosphingobium pentaromativorans US6-1</name>
    <dbReference type="NCBI Taxonomy" id="1088721"/>
    <lineage>
        <taxon>Bacteria</taxon>
        <taxon>Pseudomonadati</taxon>
        <taxon>Pseudomonadota</taxon>
        <taxon>Alphaproteobacteria</taxon>
        <taxon>Sphingomonadales</taxon>
        <taxon>Sphingomonadaceae</taxon>
        <taxon>Novosphingobium</taxon>
    </lineage>
</organism>
<protein>
    <recommendedName>
        <fullName evidence="1">Aminoglycoside phosphotransferase domain-containing protein</fullName>
    </recommendedName>
</protein>